<keyword evidence="1" id="KW-0472">Membrane</keyword>
<evidence type="ECO:0000313" key="2">
    <source>
        <dbReference type="EMBL" id="MEZ0166538.1"/>
    </source>
</evidence>
<accession>A0ABV4H4P6</accession>
<dbReference type="RefSeq" id="WP_370442756.1">
    <property type="nucleotide sequence ID" value="NZ_JBGFTU010000023.1"/>
</dbReference>
<keyword evidence="1" id="KW-0812">Transmembrane</keyword>
<reference evidence="2 3" key="1">
    <citation type="submission" date="2024-07" db="EMBL/GenBank/DDBJ databases">
        <authorList>
            <person name="Thanompreechachai J."/>
            <person name="Duangmal K."/>
        </authorList>
    </citation>
    <scope>NUCLEOTIDE SEQUENCE [LARGE SCALE GENOMIC DNA]</scope>
    <source>
        <strain evidence="2 3">LSe6-4</strain>
    </source>
</reference>
<name>A0ABV4H4P6_9ACTN</name>
<comment type="caution">
    <text evidence="2">The sequence shown here is derived from an EMBL/GenBank/DDBJ whole genome shotgun (WGS) entry which is preliminary data.</text>
</comment>
<evidence type="ECO:0000256" key="1">
    <source>
        <dbReference type="SAM" id="Phobius"/>
    </source>
</evidence>
<sequence length="100" mass="10439">MSGATPAPGTGPTPTDRDALVEDIEKTRERLAATADALAAKADVKAQATAKVDELKATAQHRVHETSERAPGTPPQQTAVLVGAIVAVTAFAVWLVVRER</sequence>
<proteinExistence type="predicted"/>
<dbReference type="InterPro" id="IPR022062">
    <property type="entry name" value="DUF3618"/>
</dbReference>
<dbReference type="Proteomes" id="UP001565927">
    <property type="component" value="Unassembled WGS sequence"/>
</dbReference>
<feature type="transmembrane region" description="Helical" evidence="1">
    <location>
        <begin position="78"/>
        <end position="97"/>
    </location>
</feature>
<dbReference type="EMBL" id="JBGFTU010000023">
    <property type="protein sequence ID" value="MEZ0166538.1"/>
    <property type="molecule type" value="Genomic_DNA"/>
</dbReference>
<organism evidence="2 3">
    <name type="scientific">Kineococcus halophytocola</name>
    <dbReference type="NCBI Taxonomy" id="3234027"/>
    <lineage>
        <taxon>Bacteria</taxon>
        <taxon>Bacillati</taxon>
        <taxon>Actinomycetota</taxon>
        <taxon>Actinomycetes</taxon>
        <taxon>Kineosporiales</taxon>
        <taxon>Kineosporiaceae</taxon>
        <taxon>Kineococcus</taxon>
    </lineage>
</organism>
<keyword evidence="1" id="KW-1133">Transmembrane helix</keyword>
<dbReference type="Pfam" id="PF12277">
    <property type="entry name" value="DUF3618"/>
    <property type="match status" value="1"/>
</dbReference>
<keyword evidence="3" id="KW-1185">Reference proteome</keyword>
<evidence type="ECO:0000313" key="3">
    <source>
        <dbReference type="Proteomes" id="UP001565927"/>
    </source>
</evidence>
<gene>
    <name evidence="2" type="ORF">AB2L27_17405</name>
</gene>
<protein>
    <submittedName>
        <fullName evidence="2">DUF3618 domain-containing protein</fullName>
    </submittedName>
</protein>